<accession>A0A0P0W6P9</accession>
<dbReference type="InParanoid" id="A0A0P0W6P9"/>
<sequence>MIFSFSASNAFVVTSFASIKASNIFQRRLTSASDMLSFCSAVETSNRSLSFSPSTKYLLAWISCTFLLRSSNSFKISAFSTLNAFAVTSFSSSNAFNSFFRLLISTSN</sequence>
<name>A0A0P0W6P9_ORYSJ</name>
<dbReference type="PaxDb" id="39947-A0A0P0W6P9"/>
<protein>
    <submittedName>
        <fullName evidence="1">Os04g0158750 protein</fullName>
    </submittedName>
</protein>
<reference evidence="2" key="1">
    <citation type="journal article" date="2005" name="Nature">
        <title>The map-based sequence of the rice genome.</title>
        <authorList>
            <consortium name="International rice genome sequencing project (IRGSP)"/>
            <person name="Matsumoto T."/>
            <person name="Wu J."/>
            <person name="Kanamori H."/>
            <person name="Katayose Y."/>
            <person name="Fujisawa M."/>
            <person name="Namiki N."/>
            <person name="Mizuno H."/>
            <person name="Yamamoto K."/>
            <person name="Antonio B.A."/>
            <person name="Baba T."/>
            <person name="Sakata K."/>
            <person name="Nagamura Y."/>
            <person name="Aoki H."/>
            <person name="Arikawa K."/>
            <person name="Arita K."/>
            <person name="Bito T."/>
            <person name="Chiden Y."/>
            <person name="Fujitsuka N."/>
            <person name="Fukunaka R."/>
            <person name="Hamada M."/>
            <person name="Harada C."/>
            <person name="Hayashi A."/>
            <person name="Hijishita S."/>
            <person name="Honda M."/>
            <person name="Hosokawa S."/>
            <person name="Ichikawa Y."/>
            <person name="Idonuma A."/>
            <person name="Iijima M."/>
            <person name="Ikeda M."/>
            <person name="Ikeno M."/>
            <person name="Ito K."/>
            <person name="Ito S."/>
            <person name="Ito T."/>
            <person name="Ito Y."/>
            <person name="Ito Y."/>
            <person name="Iwabuchi A."/>
            <person name="Kamiya K."/>
            <person name="Karasawa W."/>
            <person name="Kurita K."/>
            <person name="Katagiri S."/>
            <person name="Kikuta A."/>
            <person name="Kobayashi H."/>
            <person name="Kobayashi N."/>
            <person name="Machita K."/>
            <person name="Maehara T."/>
            <person name="Masukawa M."/>
            <person name="Mizubayashi T."/>
            <person name="Mukai Y."/>
            <person name="Nagasaki H."/>
            <person name="Nagata Y."/>
            <person name="Naito S."/>
            <person name="Nakashima M."/>
            <person name="Nakama Y."/>
            <person name="Nakamichi Y."/>
            <person name="Nakamura M."/>
            <person name="Meguro A."/>
            <person name="Negishi M."/>
            <person name="Ohta I."/>
            <person name="Ohta T."/>
            <person name="Okamoto M."/>
            <person name="Ono N."/>
            <person name="Saji S."/>
            <person name="Sakaguchi M."/>
            <person name="Sakai K."/>
            <person name="Shibata M."/>
            <person name="Shimokawa T."/>
            <person name="Song J."/>
            <person name="Takazaki Y."/>
            <person name="Terasawa K."/>
            <person name="Tsugane M."/>
            <person name="Tsuji K."/>
            <person name="Ueda S."/>
            <person name="Waki K."/>
            <person name="Yamagata H."/>
            <person name="Yamamoto M."/>
            <person name="Yamamoto S."/>
            <person name="Yamane H."/>
            <person name="Yoshiki S."/>
            <person name="Yoshihara R."/>
            <person name="Yukawa K."/>
            <person name="Zhong H."/>
            <person name="Yano M."/>
            <person name="Yuan Q."/>
            <person name="Ouyang S."/>
            <person name="Liu J."/>
            <person name="Jones K.M."/>
            <person name="Gansberger K."/>
            <person name="Moffat K."/>
            <person name="Hill J."/>
            <person name="Bera J."/>
            <person name="Fadrosh D."/>
            <person name="Jin S."/>
            <person name="Johri S."/>
            <person name="Kim M."/>
            <person name="Overton L."/>
            <person name="Reardon M."/>
            <person name="Tsitrin T."/>
            <person name="Vuong H."/>
            <person name="Weaver B."/>
            <person name="Ciecko A."/>
            <person name="Tallon L."/>
            <person name="Jackson J."/>
            <person name="Pai G."/>
            <person name="Aken S.V."/>
            <person name="Utterback T."/>
            <person name="Reidmuller S."/>
            <person name="Feldblyum T."/>
            <person name="Hsiao J."/>
            <person name="Zismann V."/>
            <person name="Iobst S."/>
            <person name="de Vazeille A.R."/>
            <person name="Buell C.R."/>
            <person name="Ying K."/>
            <person name="Li Y."/>
            <person name="Lu T."/>
            <person name="Huang Y."/>
            <person name="Zhao Q."/>
            <person name="Feng Q."/>
            <person name="Zhang L."/>
            <person name="Zhu J."/>
            <person name="Weng Q."/>
            <person name="Mu J."/>
            <person name="Lu Y."/>
            <person name="Fan D."/>
            <person name="Liu Y."/>
            <person name="Guan J."/>
            <person name="Zhang Y."/>
            <person name="Yu S."/>
            <person name="Liu X."/>
            <person name="Zhang Y."/>
            <person name="Hong G."/>
            <person name="Han B."/>
            <person name="Choisne N."/>
            <person name="Demange N."/>
            <person name="Orjeda G."/>
            <person name="Samain S."/>
            <person name="Cattolico L."/>
            <person name="Pelletier E."/>
            <person name="Couloux A."/>
            <person name="Segurens B."/>
            <person name="Wincker P."/>
            <person name="D'Hont A."/>
            <person name="Scarpelli C."/>
            <person name="Weissenbach J."/>
            <person name="Salanoubat M."/>
            <person name="Quetier F."/>
            <person name="Yu Y."/>
            <person name="Kim H.R."/>
            <person name="Rambo T."/>
            <person name="Currie J."/>
            <person name="Collura K."/>
            <person name="Luo M."/>
            <person name="Yang T."/>
            <person name="Ammiraju J.S.S."/>
            <person name="Engler F."/>
            <person name="Soderlund C."/>
            <person name="Wing R.A."/>
            <person name="Palmer L.E."/>
            <person name="de la Bastide M."/>
            <person name="Spiegel L."/>
            <person name="Nascimento L."/>
            <person name="Zutavern T."/>
            <person name="O'Shaughnessy A."/>
            <person name="Dike S."/>
            <person name="Dedhia N."/>
            <person name="Preston R."/>
            <person name="Balija V."/>
            <person name="McCombie W.R."/>
            <person name="Chow T."/>
            <person name="Chen H."/>
            <person name="Chung M."/>
            <person name="Chen C."/>
            <person name="Shaw J."/>
            <person name="Wu H."/>
            <person name="Hsiao K."/>
            <person name="Chao Y."/>
            <person name="Chu M."/>
            <person name="Cheng C."/>
            <person name="Hour A."/>
            <person name="Lee P."/>
            <person name="Lin S."/>
            <person name="Lin Y."/>
            <person name="Liou J."/>
            <person name="Liu S."/>
            <person name="Hsing Y."/>
            <person name="Raghuvanshi S."/>
            <person name="Mohanty A."/>
            <person name="Bharti A.K."/>
            <person name="Gaur A."/>
            <person name="Gupta V."/>
            <person name="Kumar D."/>
            <person name="Ravi V."/>
            <person name="Vij S."/>
            <person name="Kapur A."/>
            <person name="Khurana P."/>
            <person name="Khurana P."/>
            <person name="Khurana J.P."/>
            <person name="Tyagi A.K."/>
            <person name="Gaikwad K."/>
            <person name="Singh A."/>
            <person name="Dalal V."/>
            <person name="Srivastava S."/>
            <person name="Dixit A."/>
            <person name="Pal A.K."/>
            <person name="Ghazi I.A."/>
            <person name="Yadav M."/>
            <person name="Pandit A."/>
            <person name="Bhargava A."/>
            <person name="Sureshbabu K."/>
            <person name="Batra K."/>
            <person name="Sharma T.R."/>
            <person name="Mohapatra T."/>
            <person name="Singh N.K."/>
            <person name="Messing J."/>
            <person name="Nelson A.B."/>
            <person name="Fuks G."/>
            <person name="Kavchok S."/>
            <person name="Keizer G."/>
            <person name="Linton E."/>
            <person name="Llaca V."/>
            <person name="Song R."/>
            <person name="Tanyolac B."/>
            <person name="Young S."/>
            <person name="Ho-Il K."/>
            <person name="Hahn J.H."/>
            <person name="Sangsakoo G."/>
            <person name="Vanavichit A."/>
            <person name="de Mattos Luiz.A.T."/>
            <person name="Zimmer P.D."/>
            <person name="Malone G."/>
            <person name="Dellagostin O."/>
            <person name="de Oliveira A.C."/>
            <person name="Bevan M."/>
            <person name="Bancroft I."/>
            <person name="Minx P."/>
            <person name="Cordum H."/>
            <person name="Wilson R."/>
            <person name="Cheng Z."/>
            <person name="Jin W."/>
            <person name="Jiang J."/>
            <person name="Leong S.A."/>
            <person name="Iwama H."/>
            <person name="Gojobori T."/>
            <person name="Itoh T."/>
            <person name="Niimura Y."/>
            <person name="Fujii Y."/>
            <person name="Habara T."/>
            <person name="Sakai H."/>
            <person name="Sato Y."/>
            <person name="Wilson G."/>
            <person name="Kumar K."/>
            <person name="McCouch S."/>
            <person name="Juretic N."/>
            <person name="Hoen D."/>
            <person name="Wright S."/>
            <person name="Bruskiewich R."/>
            <person name="Bureau T."/>
            <person name="Miyao A."/>
            <person name="Hirochika H."/>
            <person name="Nishikawa T."/>
            <person name="Kadowaki K."/>
            <person name="Sugiura M."/>
            <person name="Burr B."/>
            <person name="Sasaki T."/>
        </authorList>
    </citation>
    <scope>NUCLEOTIDE SEQUENCE [LARGE SCALE GENOMIC DNA]</scope>
    <source>
        <strain evidence="2">cv. Nipponbare</strain>
    </source>
</reference>
<reference evidence="1 2" key="3">
    <citation type="journal article" date="2013" name="Rice">
        <title>Improvement of the Oryza sativa Nipponbare reference genome using next generation sequence and optical map data.</title>
        <authorList>
            <person name="Kawahara Y."/>
            <person name="de la Bastide M."/>
            <person name="Hamilton J.P."/>
            <person name="Kanamori H."/>
            <person name="McCombie W.R."/>
            <person name="Ouyang S."/>
            <person name="Schwartz D.C."/>
            <person name="Tanaka T."/>
            <person name="Wu J."/>
            <person name="Zhou S."/>
            <person name="Childs K.L."/>
            <person name="Davidson R.M."/>
            <person name="Lin H."/>
            <person name="Quesada-Ocampo L."/>
            <person name="Vaillancourt B."/>
            <person name="Sakai H."/>
            <person name="Lee S.S."/>
            <person name="Kim J."/>
            <person name="Numa H."/>
            <person name="Itoh T."/>
            <person name="Buell C.R."/>
            <person name="Matsumoto T."/>
        </authorList>
    </citation>
    <scope>NUCLEOTIDE SEQUENCE [LARGE SCALE GENOMIC DNA]</scope>
    <source>
        <strain evidence="2">cv. Nipponbare</strain>
    </source>
</reference>
<dbReference type="EMBL" id="AP014960">
    <property type="protein sequence ID" value="BAS87836.1"/>
    <property type="molecule type" value="Genomic_DNA"/>
</dbReference>
<dbReference type="Gramene" id="Os04t0158750-00">
    <property type="protein sequence ID" value="Os04t0158750-00"/>
    <property type="gene ID" value="Os04g0158750"/>
</dbReference>
<dbReference type="AlphaFoldDB" id="A0A0P0W6P9"/>
<reference evidence="1 2" key="2">
    <citation type="journal article" date="2013" name="Plant Cell Physiol.">
        <title>Rice Annotation Project Database (RAP-DB): an integrative and interactive database for rice genomics.</title>
        <authorList>
            <person name="Sakai H."/>
            <person name="Lee S.S."/>
            <person name="Tanaka T."/>
            <person name="Numa H."/>
            <person name="Kim J."/>
            <person name="Kawahara Y."/>
            <person name="Wakimoto H."/>
            <person name="Yang C.C."/>
            <person name="Iwamoto M."/>
            <person name="Abe T."/>
            <person name="Yamada Y."/>
            <person name="Muto A."/>
            <person name="Inokuchi H."/>
            <person name="Ikemura T."/>
            <person name="Matsumoto T."/>
            <person name="Sasaki T."/>
            <person name="Itoh T."/>
        </authorList>
    </citation>
    <scope>NUCLEOTIDE SEQUENCE [LARGE SCALE GENOMIC DNA]</scope>
    <source>
        <strain evidence="2">cv. Nipponbare</strain>
    </source>
</reference>
<organism evidence="1 2">
    <name type="scientific">Oryza sativa subsp. japonica</name>
    <name type="common">Rice</name>
    <dbReference type="NCBI Taxonomy" id="39947"/>
    <lineage>
        <taxon>Eukaryota</taxon>
        <taxon>Viridiplantae</taxon>
        <taxon>Streptophyta</taxon>
        <taxon>Embryophyta</taxon>
        <taxon>Tracheophyta</taxon>
        <taxon>Spermatophyta</taxon>
        <taxon>Magnoliopsida</taxon>
        <taxon>Liliopsida</taxon>
        <taxon>Poales</taxon>
        <taxon>Poaceae</taxon>
        <taxon>BOP clade</taxon>
        <taxon>Oryzoideae</taxon>
        <taxon>Oryzeae</taxon>
        <taxon>Oryzinae</taxon>
        <taxon>Oryza</taxon>
        <taxon>Oryza sativa</taxon>
    </lineage>
</organism>
<evidence type="ECO:0000313" key="1">
    <source>
        <dbReference type="EMBL" id="BAS87836.1"/>
    </source>
</evidence>
<evidence type="ECO:0000313" key="2">
    <source>
        <dbReference type="Proteomes" id="UP000059680"/>
    </source>
</evidence>
<keyword evidence="2" id="KW-1185">Reference proteome</keyword>
<proteinExistence type="predicted"/>
<dbReference type="Proteomes" id="UP000059680">
    <property type="component" value="Chromosome 4"/>
</dbReference>
<gene>
    <name evidence="1" type="ordered locus">Os04g0158750</name>
    <name evidence="1" type="ORF">OSNPB_040158750</name>
</gene>